<dbReference type="GO" id="GO:0001706">
    <property type="term" value="P:endoderm formation"/>
    <property type="evidence" value="ECO:0007669"/>
    <property type="project" value="Ensembl"/>
</dbReference>
<proteinExistence type="predicted"/>
<feature type="region of interest" description="Disordered" evidence="6">
    <location>
        <begin position="31"/>
        <end position="51"/>
    </location>
</feature>
<dbReference type="GO" id="GO:0003682">
    <property type="term" value="F:chromatin binding"/>
    <property type="evidence" value="ECO:0007669"/>
    <property type="project" value="Ensembl"/>
</dbReference>
<feature type="domain" description="Homeobox" evidence="7">
    <location>
        <begin position="198"/>
        <end position="258"/>
    </location>
</feature>
<dbReference type="GO" id="GO:0106336">
    <property type="term" value="P:yolk syncytial layer development"/>
    <property type="evidence" value="ECO:0007669"/>
    <property type="project" value="Ensembl"/>
</dbReference>
<dbReference type="AlphaFoldDB" id="A0A3S2NTH9"/>
<dbReference type="GO" id="GO:0090090">
    <property type="term" value="P:negative regulation of canonical Wnt signaling pathway"/>
    <property type="evidence" value="ECO:0007669"/>
    <property type="project" value="Ensembl"/>
</dbReference>
<dbReference type="EMBL" id="CM012456">
    <property type="protein sequence ID" value="RVE58935.1"/>
    <property type="molecule type" value="Genomic_DNA"/>
</dbReference>
<evidence type="ECO:0000259" key="7">
    <source>
        <dbReference type="PROSITE" id="PS50071"/>
    </source>
</evidence>
<dbReference type="CDD" id="cd00086">
    <property type="entry name" value="homeodomain"/>
    <property type="match status" value="1"/>
</dbReference>
<evidence type="ECO:0000313" key="9">
    <source>
        <dbReference type="Proteomes" id="UP000283210"/>
    </source>
</evidence>
<accession>A0A3S2NTH9</accession>
<gene>
    <name evidence="8" type="ORF">OJAV_G00199290</name>
</gene>
<feature type="compositionally biased region" description="Polar residues" evidence="6">
    <location>
        <begin position="110"/>
        <end position="134"/>
    </location>
</feature>
<feature type="region of interest" description="Disordered" evidence="6">
    <location>
        <begin position="335"/>
        <end position="409"/>
    </location>
</feature>
<feature type="compositionally biased region" description="Polar residues" evidence="6">
    <location>
        <begin position="32"/>
        <end position="51"/>
    </location>
</feature>
<dbReference type="InterPro" id="IPR001356">
    <property type="entry name" value="HD"/>
</dbReference>
<dbReference type="GO" id="GO:1904864">
    <property type="term" value="P:negative regulation of beta-catenin-TCF complex assembly"/>
    <property type="evidence" value="ECO:0007669"/>
    <property type="project" value="Ensembl"/>
</dbReference>
<dbReference type="PANTHER" id="PTHR24327">
    <property type="entry name" value="HOMEOBOX PROTEIN"/>
    <property type="match status" value="1"/>
</dbReference>
<feature type="compositionally biased region" description="Polar residues" evidence="6">
    <location>
        <begin position="375"/>
        <end position="388"/>
    </location>
</feature>
<evidence type="ECO:0000256" key="2">
    <source>
        <dbReference type="ARBA" id="ARBA00023155"/>
    </source>
</evidence>
<dbReference type="GO" id="GO:0000981">
    <property type="term" value="F:DNA-binding transcription factor activity, RNA polymerase II-specific"/>
    <property type="evidence" value="ECO:0007669"/>
    <property type="project" value="InterPro"/>
</dbReference>
<dbReference type="Pfam" id="PF00046">
    <property type="entry name" value="Homeodomain"/>
    <property type="match status" value="1"/>
</dbReference>
<dbReference type="Gene3D" id="1.10.10.60">
    <property type="entry name" value="Homeodomain-like"/>
    <property type="match status" value="1"/>
</dbReference>
<dbReference type="SMART" id="SM00389">
    <property type="entry name" value="HOX"/>
    <property type="match status" value="1"/>
</dbReference>
<name>A0A3S2NTH9_ORYJA</name>
<evidence type="ECO:0000256" key="1">
    <source>
        <dbReference type="ARBA" id="ARBA00023125"/>
    </source>
</evidence>
<dbReference type="OMA" id="YGLMYPQ"/>
<evidence type="ECO:0000256" key="5">
    <source>
        <dbReference type="RuleBase" id="RU000682"/>
    </source>
</evidence>
<dbReference type="Proteomes" id="UP000283210">
    <property type="component" value="Chromosome 20"/>
</dbReference>
<dbReference type="InterPro" id="IPR017970">
    <property type="entry name" value="Homeobox_CS"/>
</dbReference>
<evidence type="ECO:0000313" key="8">
    <source>
        <dbReference type="EMBL" id="RVE58935.1"/>
    </source>
</evidence>
<dbReference type="GO" id="GO:0005634">
    <property type="term" value="C:nucleus"/>
    <property type="evidence" value="ECO:0007669"/>
    <property type="project" value="UniProtKB-SubCell"/>
</dbReference>
<dbReference type="GO" id="GO:0030036">
    <property type="term" value="P:actin cytoskeleton organization"/>
    <property type="evidence" value="ECO:0007669"/>
    <property type="project" value="Ensembl"/>
</dbReference>
<reference evidence="8 9" key="2">
    <citation type="submission" date="2019-01" db="EMBL/GenBank/DDBJ databases">
        <title>A chromosome length genome reference of the Java medaka (oryzias javanicus).</title>
        <authorList>
            <person name="Herpin A."/>
            <person name="Takehana Y."/>
            <person name="Naruse K."/>
            <person name="Ansai S."/>
            <person name="Kawaguchi M."/>
        </authorList>
    </citation>
    <scope>NUCLEOTIDE SEQUENCE [LARGE SCALE GENOMIC DNA]</scope>
    <source>
        <strain evidence="8">RS831</strain>
        <tissue evidence="8">Whole body</tissue>
    </source>
</reference>
<dbReference type="GO" id="GO:0042802">
    <property type="term" value="F:identical protein binding"/>
    <property type="evidence" value="ECO:0007669"/>
    <property type="project" value="Ensembl"/>
</dbReference>
<feature type="DNA-binding region" description="Homeobox" evidence="4">
    <location>
        <begin position="200"/>
        <end position="259"/>
    </location>
</feature>
<dbReference type="GO" id="GO:1905936">
    <property type="term" value="P:regulation of germ cell proliferation"/>
    <property type="evidence" value="ECO:0007669"/>
    <property type="project" value="Ensembl"/>
</dbReference>
<dbReference type="GO" id="GO:0090504">
    <property type="term" value="P:epiboly"/>
    <property type="evidence" value="ECO:0007669"/>
    <property type="project" value="Ensembl"/>
</dbReference>
<feature type="compositionally biased region" description="Polar residues" evidence="6">
    <location>
        <begin position="146"/>
        <end position="163"/>
    </location>
</feature>
<dbReference type="PANTHER" id="PTHR24327:SF88">
    <property type="entry name" value="NANOG"/>
    <property type="match status" value="1"/>
</dbReference>
<keyword evidence="9" id="KW-1185">Reference proteome</keyword>
<feature type="region of interest" description="Disordered" evidence="6">
    <location>
        <begin position="97"/>
        <end position="134"/>
    </location>
</feature>
<dbReference type="PROSITE" id="PS50071">
    <property type="entry name" value="HOMEOBOX_2"/>
    <property type="match status" value="1"/>
</dbReference>
<dbReference type="GO" id="GO:0034728">
    <property type="term" value="P:nucleosome organization"/>
    <property type="evidence" value="ECO:0007669"/>
    <property type="project" value="Ensembl"/>
</dbReference>
<sequence length="409" mass="44894">MAEWKTQVNYNYNPAFHAYTYGFLYQAGPEQNHGSGWSENSQQNGFNSGLTQANIPARSREVSPPRSPEQQPENGHYYQDSGVVYVRESQTGRLVLAGPQRVGYDGGDSASDSEAHTSPDSWSSGSNHERSVPQTDSAIWVKNDSKTGATSPDHSGDVSSSLMDESQSFAVQHNGDANGSVHAPCTATKKQSSGIPNAPKTKVRAAFSEIQMNTLVQRFSMQRYLTPAEMKNLADVTGLTYKQVKTWFQNRRMKLRRHQKDTSWVSERYAINKDDTATDTAFTNMTPHVPPYQGDGMSHLREHYNQQMMGAAFKNAPQNLAFYLTAMGNRNGTAGYPPWSSSQAAVPSRPQVPGWPMPPGRGQFDFRPLPYDSAGTASLNNFGRNATIESKDGESDGSPNAAALHNAVQ</sequence>
<protein>
    <recommendedName>
        <fullName evidence="7">Homeobox domain-containing protein</fullName>
    </recommendedName>
</protein>
<dbReference type="OrthoDB" id="6159439at2759"/>
<evidence type="ECO:0000256" key="6">
    <source>
        <dbReference type="SAM" id="MobiDB-lite"/>
    </source>
</evidence>
<dbReference type="PROSITE" id="PS00027">
    <property type="entry name" value="HOMEOBOX_1"/>
    <property type="match status" value="1"/>
</dbReference>
<dbReference type="GO" id="GO:0043622">
    <property type="term" value="P:cortical microtubule organization"/>
    <property type="evidence" value="ECO:0007669"/>
    <property type="project" value="Ensembl"/>
</dbReference>
<comment type="subcellular location">
    <subcellularLocation>
        <location evidence="4 5">Nucleus</location>
    </subcellularLocation>
</comment>
<evidence type="ECO:0000256" key="4">
    <source>
        <dbReference type="PROSITE-ProRule" id="PRU00108"/>
    </source>
</evidence>
<feature type="region of interest" description="Disordered" evidence="6">
    <location>
        <begin position="57"/>
        <end position="76"/>
    </location>
</feature>
<dbReference type="GO" id="GO:0000978">
    <property type="term" value="F:RNA polymerase II cis-regulatory region sequence-specific DNA binding"/>
    <property type="evidence" value="ECO:0007669"/>
    <property type="project" value="TreeGrafter"/>
</dbReference>
<dbReference type="InterPro" id="IPR009057">
    <property type="entry name" value="Homeodomain-like_sf"/>
</dbReference>
<dbReference type="SUPFAM" id="SSF46689">
    <property type="entry name" value="Homeodomain-like"/>
    <property type="match status" value="1"/>
</dbReference>
<feature type="region of interest" description="Disordered" evidence="6">
    <location>
        <begin position="144"/>
        <end position="163"/>
    </location>
</feature>
<feature type="region of interest" description="Disordered" evidence="6">
    <location>
        <begin position="173"/>
        <end position="200"/>
    </location>
</feature>
<reference evidence="8 9" key="1">
    <citation type="submission" date="2018-11" db="EMBL/GenBank/DDBJ databases">
        <authorList>
            <person name="Lopez-Roques C."/>
            <person name="Donnadieu C."/>
            <person name="Bouchez O."/>
            <person name="Klopp C."/>
            <person name="Cabau C."/>
            <person name="Zahm M."/>
        </authorList>
    </citation>
    <scope>NUCLEOTIDE SEQUENCE [LARGE SCALE GENOMIC DNA]</scope>
    <source>
        <strain evidence="8">RS831</strain>
        <tissue evidence="8">Whole body</tissue>
    </source>
</reference>
<organism evidence="8 9">
    <name type="scientific">Oryzias javanicus</name>
    <name type="common">Javanese ricefish</name>
    <name type="synonym">Aplocheilus javanicus</name>
    <dbReference type="NCBI Taxonomy" id="123683"/>
    <lineage>
        <taxon>Eukaryota</taxon>
        <taxon>Metazoa</taxon>
        <taxon>Chordata</taxon>
        <taxon>Craniata</taxon>
        <taxon>Vertebrata</taxon>
        <taxon>Euteleostomi</taxon>
        <taxon>Actinopterygii</taxon>
        <taxon>Neopterygii</taxon>
        <taxon>Teleostei</taxon>
        <taxon>Neoteleostei</taxon>
        <taxon>Acanthomorphata</taxon>
        <taxon>Ovalentaria</taxon>
        <taxon>Atherinomorphae</taxon>
        <taxon>Beloniformes</taxon>
        <taxon>Adrianichthyidae</taxon>
        <taxon>Oryziinae</taxon>
        <taxon>Oryzias</taxon>
    </lineage>
</organism>
<dbReference type="InterPro" id="IPR050460">
    <property type="entry name" value="Distal-less_Homeobox_TF"/>
</dbReference>
<keyword evidence="1 4" id="KW-0238">DNA-binding</keyword>
<keyword evidence="2 4" id="KW-0371">Homeobox</keyword>
<dbReference type="GO" id="GO:0045892">
    <property type="term" value="P:negative regulation of DNA-templated transcription"/>
    <property type="evidence" value="ECO:0007669"/>
    <property type="project" value="Ensembl"/>
</dbReference>
<evidence type="ECO:0000256" key="3">
    <source>
        <dbReference type="ARBA" id="ARBA00023242"/>
    </source>
</evidence>
<keyword evidence="3 4" id="KW-0539">Nucleus</keyword>